<organism evidence="6 7">
    <name type="scientific">Arthrobacter cupressi</name>
    <dbReference type="NCBI Taxonomy" id="1045773"/>
    <lineage>
        <taxon>Bacteria</taxon>
        <taxon>Bacillati</taxon>
        <taxon>Actinomycetota</taxon>
        <taxon>Actinomycetes</taxon>
        <taxon>Micrococcales</taxon>
        <taxon>Micrococcaceae</taxon>
        <taxon>Arthrobacter</taxon>
    </lineage>
</organism>
<keyword evidence="2" id="KW-0560">Oxidoreductase</keyword>
<evidence type="ECO:0000313" key="6">
    <source>
        <dbReference type="EMBL" id="SDI54862.1"/>
    </source>
</evidence>
<feature type="domain" description="GFO/IDH/MocA-like oxidoreductase" evidence="5">
    <location>
        <begin position="131"/>
        <end position="250"/>
    </location>
</feature>
<dbReference type="InterPro" id="IPR000683">
    <property type="entry name" value="Gfo/Idh/MocA-like_OxRdtase_N"/>
</dbReference>
<dbReference type="Pfam" id="PF01408">
    <property type="entry name" value="GFO_IDH_MocA"/>
    <property type="match status" value="1"/>
</dbReference>
<comment type="similarity">
    <text evidence="1">Belongs to the Gfo/Idh/MocA family.</text>
</comment>
<evidence type="ECO:0000256" key="2">
    <source>
        <dbReference type="ARBA" id="ARBA00023002"/>
    </source>
</evidence>
<evidence type="ECO:0000256" key="1">
    <source>
        <dbReference type="ARBA" id="ARBA00010928"/>
    </source>
</evidence>
<evidence type="ECO:0000313" key="7">
    <source>
        <dbReference type="Proteomes" id="UP000182130"/>
    </source>
</evidence>
<accession>A0A1G8LGK7</accession>
<dbReference type="PANTHER" id="PTHR42840">
    <property type="entry name" value="NAD(P)-BINDING ROSSMANN-FOLD SUPERFAMILY PROTEIN-RELATED"/>
    <property type="match status" value="1"/>
</dbReference>
<dbReference type="Gene3D" id="3.40.50.720">
    <property type="entry name" value="NAD(P)-binding Rossmann-like Domain"/>
    <property type="match status" value="1"/>
</dbReference>
<dbReference type="GO" id="GO:0000166">
    <property type="term" value="F:nucleotide binding"/>
    <property type="evidence" value="ECO:0007669"/>
    <property type="project" value="InterPro"/>
</dbReference>
<dbReference type="EMBL" id="FNEI01000003">
    <property type="protein sequence ID" value="SDI54862.1"/>
    <property type="molecule type" value="Genomic_DNA"/>
</dbReference>
<dbReference type="SUPFAM" id="SSF55347">
    <property type="entry name" value="Glyceraldehyde-3-phosphate dehydrogenase-like, C-terminal domain"/>
    <property type="match status" value="1"/>
</dbReference>
<dbReference type="Pfam" id="PF22725">
    <property type="entry name" value="GFO_IDH_MocA_C3"/>
    <property type="match status" value="1"/>
</dbReference>
<evidence type="ECO:0000259" key="5">
    <source>
        <dbReference type="Pfam" id="PF22725"/>
    </source>
</evidence>
<dbReference type="OrthoDB" id="256869at2"/>
<dbReference type="PANTHER" id="PTHR42840:SF3">
    <property type="entry name" value="BINDING ROSSMANN FOLD OXIDOREDUCTASE, PUTATIVE (AFU_ORTHOLOGUE AFUA_2G10240)-RELATED"/>
    <property type="match status" value="1"/>
</dbReference>
<reference evidence="7" key="1">
    <citation type="submission" date="2016-10" db="EMBL/GenBank/DDBJ databases">
        <authorList>
            <person name="Varghese N."/>
            <person name="Submissions S."/>
        </authorList>
    </citation>
    <scope>NUCLEOTIDE SEQUENCE [LARGE SCALE GENOMIC DNA]</scope>
    <source>
        <strain evidence="7">CGMCC 1.10783</strain>
    </source>
</reference>
<keyword evidence="3" id="KW-0520">NAD</keyword>
<dbReference type="InterPro" id="IPR036291">
    <property type="entry name" value="NAD(P)-bd_dom_sf"/>
</dbReference>
<dbReference type="GO" id="GO:0016491">
    <property type="term" value="F:oxidoreductase activity"/>
    <property type="evidence" value="ECO:0007669"/>
    <property type="project" value="UniProtKB-KW"/>
</dbReference>
<dbReference type="STRING" id="1045773.SAMN05216555_10361"/>
<dbReference type="NCBIfam" id="TIGR04380">
    <property type="entry name" value="myo_inos_iolG"/>
    <property type="match status" value="1"/>
</dbReference>
<dbReference type="AlphaFoldDB" id="A0A1G8LGK7"/>
<evidence type="ECO:0000259" key="4">
    <source>
        <dbReference type="Pfam" id="PF01408"/>
    </source>
</evidence>
<feature type="domain" description="Gfo/Idh/MocA-like oxidoreductase N-terminal" evidence="4">
    <location>
        <begin position="5"/>
        <end position="122"/>
    </location>
</feature>
<dbReference type="Gene3D" id="3.30.360.10">
    <property type="entry name" value="Dihydrodipicolinate Reductase, domain 2"/>
    <property type="match status" value="1"/>
</dbReference>
<dbReference type="RefSeq" id="WP_074587319.1">
    <property type="nucleotide sequence ID" value="NZ_FNEI01000003.1"/>
</dbReference>
<sequence>MTQQIRIGLFGTGRIGQVHAMSLATLDEATLSWVCDPFIEGAKRTAAEYGGRVSADPEEVFASGEVDAVIVASPTATHVGLVEMAIDSNVPVLCEKPIDLDIARVDALRAKAAESDVPIALGFNKRFDRHFVELKRRVAAGEIGALEQLVIISRDPGEPPASYLAESGGIFRDMTIHDLDLARYFIPDIVEVSARGANVFSENVRQADDFDSAVVTLRGANDELVTIVNSRHAAYGYDQRVEAFGSTGLLHVGNKNDTLVRHWSARAVEAIGPYQNFFLERYAEAYRLEVAEFLRAVRGLPSRSPGFEDGRAALILADAAGMSARTGAAVAVDLAS</sequence>
<dbReference type="SUPFAM" id="SSF51735">
    <property type="entry name" value="NAD(P)-binding Rossmann-fold domains"/>
    <property type="match status" value="1"/>
</dbReference>
<dbReference type="InterPro" id="IPR030827">
    <property type="entry name" value="Myo_inos_IolG"/>
</dbReference>
<proteinExistence type="inferred from homology"/>
<keyword evidence="7" id="KW-1185">Reference proteome</keyword>
<gene>
    <name evidence="6" type="ORF">SAMN05216555_10361</name>
</gene>
<evidence type="ECO:0000256" key="3">
    <source>
        <dbReference type="ARBA" id="ARBA00023027"/>
    </source>
</evidence>
<dbReference type="InterPro" id="IPR055170">
    <property type="entry name" value="GFO_IDH_MocA-like_dom"/>
</dbReference>
<name>A0A1G8LGK7_9MICC</name>
<dbReference type="Proteomes" id="UP000182130">
    <property type="component" value="Unassembled WGS sequence"/>
</dbReference>
<protein>
    <submittedName>
        <fullName evidence="6">Myo-inositol 2-dehydrogenase / D-chiro-inositol 1-dehydrogenase</fullName>
    </submittedName>
</protein>